<reference evidence="1 2" key="1">
    <citation type="journal article" date="2018" name="Front. Plant Sci.">
        <title>Red Clover (Trifolium pratense) and Zigzag Clover (T. medium) - A Picture of Genomic Similarities and Differences.</title>
        <authorList>
            <person name="Dluhosova J."/>
            <person name="Istvanek J."/>
            <person name="Nedelnik J."/>
            <person name="Repkova J."/>
        </authorList>
    </citation>
    <scope>NUCLEOTIDE SEQUENCE [LARGE SCALE GENOMIC DNA]</scope>
    <source>
        <strain evidence="2">cv. 10/8</strain>
        <tissue evidence="1">Leaf</tissue>
    </source>
</reference>
<feature type="non-terminal residue" evidence="1">
    <location>
        <position position="51"/>
    </location>
</feature>
<name>A0A392W8T0_9FABA</name>
<dbReference type="Proteomes" id="UP000265520">
    <property type="component" value="Unassembled WGS sequence"/>
</dbReference>
<dbReference type="EMBL" id="LXQA011407703">
    <property type="protein sequence ID" value="MCI96183.1"/>
    <property type="molecule type" value="Genomic_DNA"/>
</dbReference>
<keyword evidence="2" id="KW-1185">Reference proteome</keyword>
<proteinExistence type="predicted"/>
<comment type="caution">
    <text evidence="1">The sequence shown here is derived from an EMBL/GenBank/DDBJ whole genome shotgun (WGS) entry which is preliminary data.</text>
</comment>
<evidence type="ECO:0000313" key="2">
    <source>
        <dbReference type="Proteomes" id="UP000265520"/>
    </source>
</evidence>
<dbReference type="AlphaFoldDB" id="A0A392W8T0"/>
<organism evidence="1 2">
    <name type="scientific">Trifolium medium</name>
    <dbReference type="NCBI Taxonomy" id="97028"/>
    <lineage>
        <taxon>Eukaryota</taxon>
        <taxon>Viridiplantae</taxon>
        <taxon>Streptophyta</taxon>
        <taxon>Embryophyta</taxon>
        <taxon>Tracheophyta</taxon>
        <taxon>Spermatophyta</taxon>
        <taxon>Magnoliopsida</taxon>
        <taxon>eudicotyledons</taxon>
        <taxon>Gunneridae</taxon>
        <taxon>Pentapetalae</taxon>
        <taxon>rosids</taxon>
        <taxon>fabids</taxon>
        <taxon>Fabales</taxon>
        <taxon>Fabaceae</taxon>
        <taxon>Papilionoideae</taxon>
        <taxon>50 kb inversion clade</taxon>
        <taxon>NPAAA clade</taxon>
        <taxon>Hologalegina</taxon>
        <taxon>IRL clade</taxon>
        <taxon>Trifolieae</taxon>
        <taxon>Trifolium</taxon>
    </lineage>
</organism>
<protein>
    <recommendedName>
        <fullName evidence="3">Receptor-like kinase</fullName>
    </recommendedName>
</protein>
<sequence>MEDICWSGWVLGGNGWTWRRRLFAWEEGLWGECCIALDNIVLQDSIGFLGV</sequence>
<accession>A0A392W8T0</accession>
<evidence type="ECO:0000313" key="1">
    <source>
        <dbReference type="EMBL" id="MCI96183.1"/>
    </source>
</evidence>
<evidence type="ECO:0008006" key="3">
    <source>
        <dbReference type="Google" id="ProtNLM"/>
    </source>
</evidence>